<dbReference type="InterPro" id="IPR007848">
    <property type="entry name" value="Small_mtfrase_dom"/>
</dbReference>
<dbReference type="PANTHER" id="PTHR47739">
    <property type="entry name" value="TRNA1(VAL) (ADENINE(37)-N6)-METHYLTRANSFERASE"/>
    <property type="match status" value="1"/>
</dbReference>
<evidence type="ECO:0000313" key="3">
    <source>
        <dbReference type="Proteomes" id="UP001230188"/>
    </source>
</evidence>
<dbReference type="AlphaFoldDB" id="A0AAD7UNL0"/>
<dbReference type="SUPFAM" id="SSF53335">
    <property type="entry name" value="S-adenosyl-L-methionine-dependent methyltransferases"/>
    <property type="match status" value="1"/>
</dbReference>
<dbReference type="EMBL" id="JAQMWT010000055">
    <property type="protein sequence ID" value="KAJ8612237.1"/>
    <property type="molecule type" value="Genomic_DNA"/>
</dbReference>
<dbReference type="Gene3D" id="3.40.50.150">
    <property type="entry name" value="Vaccinia Virus protein VP39"/>
    <property type="match status" value="1"/>
</dbReference>
<protein>
    <recommendedName>
        <fullName evidence="1">Methyltransferase small domain-containing protein</fullName>
    </recommendedName>
</protein>
<proteinExistence type="predicted"/>
<evidence type="ECO:0000313" key="2">
    <source>
        <dbReference type="EMBL" id="KAJ8612237.1"/>
    </source>
</evidence>
<dbReference type="GO" id="GO:0003676">
    <property type="term" value="F:nucleic acid binding"/>
    <property type="evidence" value="ECO:0007669"/>
    <property type="project" value="InterPro"/>
</dbReference>
<keyword evidence="3" id="KW-1185">Reference proteome</keyword>
<dbReference type="PROSITE" id="PS00092">
    <property type="entry name" value="N6_MTASE"/>
    <property type="match status" value="1"/>
</dbReference>
<dbReference type="GO" id="GO:0032259">
    <property type="term" value="P:methylation"/>
    <property type="evidence" value="ECO:0007669"/>
    <property type="project" value="InterPro"/>
</dbReference>
<dbReference type="GO" id="GO:0008757">
    <property type="term" value="F:S-adenosylmethionine-dependent methyltransferase activity"/>
    <property type="evidence" value="ECO:0007669"/>
    <property type="project" value="UniProtKB-ARBA"/>
</dbReference>
<feature type="domain" description="Methyltransferase small" evidence="1">
    <location>
        <begin position="41"/>
        <end position="140"/>
    </location>
</feature>
<dbReference type="Proteomes" id="UP001230188">
    <property type="component" value="Unassembled WGS sequence"/>
</dbReference>
<dbReference type="InterPro" id="IPR002052">
    <property type="entry name" value="DNA_methylase_N6_adenine_CS"/>
</dbReference>
<accession>A0AAD7UNL0</accession>
<reference evidence="2" key="1">
    <citation type="submission" date="2023-01" db="EMBL/GenBank/DDBJ databases">
        <title>Metagenome sequencing of chrysophaentin producing Chrysophaeum taylorii.</title>
        <authorList>
            <person name="Davison J."/>
            <person name="Bewley C."/>
        </authorList>
    </citation>
    <scope>NUCLEOTIDE SEQUENCE</scope>
    <source>
        <strain evidence="2">NIES-1699</strain>
    </source>
</reference>
<dbReference type="InterPro" id="IPR050210">
    <property type="entry name" value="tRNA_Adenine-N(6)_MTase"/>
</dbReference>
<dbReference type="InterPro" id="IPR029063">
    <property type="entry name" value="SAM-dependent_MTases_sf"/>
</dbReference>
<dbReference type="Pfam" id="PF05175">
    <property type="entry name" value="MTS"/>
    <property type="match status" value="1"/>
</dbReference>
<gene>
    <name evidence="2" type="ORF">CTAYLR_002948</name>
</gene>
<dbReference type="CDD" id="cd02440">
    <property type="entry name" value="AdoMet_MTases"/>
    <property type="match status" value="1"/>
</dbReference>
<name>A0AAD7UNL0_9STRA</name>
<sequence>MPRNSHFQFKQFRVDQHQCGMKVTSDASLFGGFVASRAGMPRQILDVGAGSGLLALMLAQACPRAIVHAVEASGPAARQCAANFERSPWRDRLEVFETRIQDYRAPHEYDLIISNPPFARGQRRGLDAARNMARHQEDALPLEDLVVAARAKLAPDVGRFWVLLPPQGHHRLARVARGGRLSRVSNVAVRDSPAKQPHLSIACYRRNDDDDDDDDDEALVASYDDVLTHCSFITHMHPYYLIFSSPPTPTTVM</sequence>
<evidence type="ECO:0000259" key="1">
    <source>
        <dbReference type="Pfam" id="PF05175"/>
    </source>
</evidence>
<organism evidence="2 3">
    <name type="scientific">Chrysophaeum taylorii</name>
    <dbReference type="NCBI Taxonomy" id="2483200"/>
    <lineage>
        <taxon>Eukaryota</taxon>
        <taxon>Sar</taxon>
        <taxon>Stramenopiles</taxon>
        <taxon>Ochrophyta</taxon>
        <taxon>Pelagophyceae</taxon>
        <taxon>Pelagomonadales</taxon>
        <taxon>Pelagomonadaceae</taxon>
        <taxon>Chrysophaeum</taxon>
    </lineage>
</organism>
<comment type="caution">
    <text evidence="2">The sequence shown here is derived from an EMBL/GenBank/DDBJ whole genome shotgun (WGS) entry which is preliminary data.</text>
</comment>
<dbReference type="PANTHER" id="PTHR47739:SF1">
    <property type="entry name" value="TRNA1(VAL) (ADENINE(37)-N6)-METHYLTRANSFERASE"/>
    <property type="match status" value="1"/>
</dbReference>